<evidence type="ECO:0000256" key="12">
    <source>
        <dbReference type="HAMAP-Rule" id="MF_00038"/>
    </source>
</evidence>
<evidence type="ECO:0000256" key="4">
    <source>
        <dbReference type="ARBA" id="ARBA00022679"/>
    </source>
</evidence>
<evidence type="ECO:0000256" key="9">
    <source>
        <dbReference type="ARBA" id="ARBA00023136"/>
    </source>
</evidence>
<dbReference type="OrthoDB" id="9805475at2"/>
<dbReference type="Pfam" id="PF10555">
    <property type="entry name" value="MraY_sig1"/>
    <property type="match status" value="1"/>
</dbReference>
<feature type="transmembrane region" description="Helical" evidence="12">
    <location>
        <begin position="64"/>
        <end position="85"/>
    </location>
</feature>
<keyword evidence="12 14" id="KW-0479">Metal-binding</keyword>
<feature type="transmembrane region" description="Helical" evidence="12">
    <location>
        <begin position="195"/>
        <end position="214"/>
    </location>
</feature>
<dbReference type="GO" id="GO:0046872">
    <property type="term" value="F:metal ion binding"/>
    <property type="evidence" value="ECO:0007669"/>
    <property type="project" value="UniProtKB-KW"/>
</dbReference>
<dbReference type="PANTHER" id="PTHR22926:SF5">
    <property type="entry name" value="PHOSPHO-N-ACETYLMURAMOYL-PENTAPEPTIDE-TRANSFERASE HOMOLOG"/>
    <property type="match status" value="1"/>
</dbReference>
<dbReference type="GO" id="GO:0051301">
    <property type="term" value="P:cell division"/>
    <property type="evidence" value="ECO:0007669"/>
    <property type="project" value="UniProtKB-KW"/>
</dbReference>
<feature type="transmembrane region" description="Helical" evidence="12">
    <location>
        <begin position="91"/>
        <end position="109"/>
    </location>
</feature>
<keyword evidence="8 12" id="KW-1133">Transmembrane helix</keyword>
<dbReference type="InterPro" id="IPR018480">
    <property type="entry name" value="PNAcMuramoyl-5peptid_Trfase_CS"/>
</dbReference>
<comment type="similarity">
    <text evidence="2 12">Belongs to the glycosyltransferase 4 family. MraY subfamily.</text>
</comment>
<dbReference type="PANTHER" id="PTHR22926">
    <property type="entry name" value="PHOSPHO-N-ACETYLMURAMOYL-PENTAPEPTIDE-TRANSFERASE"/>
    <property type="match status" value="1"/>
</dbReference>
<evidence type="ECO:0000256" key="2">
    <source>
        <dbReference type="ARBA" id="ARBA00005583"/>
    </source>
</evidence>
<feature type="binding site" evidence="14">
    <location>
        <position position="187"/>
    </location>
    <ligand>
        <name>Mg(2+)</name>
        <dbReference type="ChEBI" id="CHEBI:18420"/>
    </ligand>
</feature>
<gene>
    <name evidence="12 15" type="primary">mraY</name>
    <name evidence="15" type="ORF">OWM53_01125</name>
</gene>
<dbReference type="GO" id="GO:0008360">
    <property type="term" value="P:regulation of cell shape"/>
    <property type="evidence" value="ECO:0007669"/>
    <property type="project" value="UniProtKB-KW"/>
</dbReference>
<evidence type="ECO:0000256" key="7">
    <source>
        <dbReference type="ARBA" id="ARBA00022984"/>
    </source>
</evidence>
<comment type="subcellular location">
    <subcellularLocation>
        <location evidence="12">Cell membrane</location>
        <topology evidence="12">Multi-pass membrane protein</topology>
    </subcellularLocation>
    <subcellularLocation>
        <location evidence="1">Membrane</location>
        <topology evidence="1">Multi-pass membrane protein</topology>
    </subcellularLocation>
</comment>
<feature type="transmembrane region" description="Helical" evidence="12">
    <location>
        <begin position="234"/>
        <end position="251"/>
    </location>
</feature>
<keyword evidence="9 12" id="KW-0472">Membrane</keyword>
<keyword evidence="6 12" id="KW-0133">Cell shape</keyword>
<keyword evidence="7 12" id="KW-0573">Peptidoglycan synthesis</keyword>
<dbReference type="EMBL" id="CP113403">
    <property type="protein sequence ID" value="WAI17983.1"/>
    <property type="molecule type" value="Genomic_DNA"/>
</dbReference>
<dbReference type="HAMAP" id="MF_00038">
    <property type="entry name" value="MraY"/>
    <property type="match status" value="1"/>
</dbReference>
<sequence>MIFLINKYLNFKTFTFISFRIIFSLLTSFFINLFIGPYIISYFKKLQKFQVIRTDGPIKHFDKNNTPTMGGVFIIISICISTFLYCDLNNIYIWYVLAIILGYGLIGLLDDYKKIKFNNSTGLKISYKFFLLSIIAIFIIYIMYSEKNNNISIELIIPFYTSIPVKINYFYVFFSYFVIVGTSNGVNLTDGLDGLAIMPVILLSFGFGLIAYFSSDINLSSYINISYSEKANELSVLCGAIVGSGLGFLWFNTYPAKIFMGDVGSLSLGGALGIISILLHQELLLLIMGGVFVFETMSVILQIIYFKIRKKRIFKMAPIHHHYEIKGLSEPLITIRFWIISFILLLLGIISLRIHDAV</sequence>
<dbReference type="EC" id="2.7.8.13" evidence="12 13"/>
<dbReference type="RefSeq" id="WP_158360524.1">
    <property type="nucleotide sequence ID" value="NZ_CP034897.1"/>
</dbReference>
<feature type="transmembrane region" description="Helical" evidence="12">
    <location>
        <begin position="125"/>
        <end position="144"/>
    </location>
</feature>
<evidence type="ECO:0000256" key="3">
    <source>
        <dbReference type="ARBA" id="ARBA00022618"/>
    </source>
</evidence>
<comment type="cofactor">
    <cofactor evidence="12 14">
        <name>Mg(2+)</name>
        <dbReference type="ChEBI" id="CHEBI:18420"/>
    </cofactor>
</comment>
<keyword evidence="12 14" id="KW-0460">Magnesium</keyword>
<dbReference type="CDD" id="cd06852">
    <property type="entry name" value="GT_MraY"/>
    <property type="match status" value="1"/>
</dbReference>
<feature type="transmembrane region" description="Helical" evidence="12">
    <location>
        <begin position="285"/>
        <end position="306"/>
    </location>
</feature>
<reference evidence="15" key="1">
    <citation type="submission" date="2022-11" db="EMBL/GenBank/DDBJ databases">
        <title>The whole genome sequencing of pests is an important tool to study the evolution of the plant-insect interaction and insecticide resistance.</title>
        <authorList>
            <person name="Kananovich Y."/>
        </authorList>
    </citation>
    <scope>NUCLEOTIDE SEQUENCE</scope>
    <source>
        <strain evidence="15">BSU_Aph_2016</strain>
    </source>
</reference>
<evidence type="ECO:0000256" key="8">
    <source>
        <dbReference type="ARBA" id="ARBA00022989"/>
    </source>
</evidence>
<evidence type="ECO:0000256" key="10">
    <source>
        <dbReference type="ARBA" id="ARBA00023306"/>
    </source>
</evidence>
<evidence type="ECO:0000256" key="11">
    <source>
        <dbReference type="ARBA" id="ARBA00023316"/>
    </source>
</evidence>
<dbReference type="Proteomes" id="UP001163441">
    <property type="component" value="Chromosome"/>
</dbReference>
<keyword evidence="11 12" id="KW-0961">Cell wall biogenesis/degradation</keyword>
<name>A0A4D6XMV6_9GAMM</name>
<dbReference type="GO" id="GO:0009252">
    <property type="term" value="P:peptidoglycan biosynthetic process"/>
    <property type="evidence" value="ECO:0007669"/>
    <property type="project" value="UniProtKB-UniRule"/>
</dbReference>
<dbReference type="GO" id="GO:0008963">
    <property type="term" value="F:phospho-N-acetylmuramoyl-pentapeptide-transferase activity"/>
    <property type="evidence" value="ECO:0007669"/>
    <property type="project" value="UniProtKB-UniRule"/>
</dbReference>
<evidence type="ECO:0000256" key="13">
    <source>
        <dbReference type="NCBIfam" id="TIGR00445"/>
    </source>
</evidence>
<keyword evidence="4 12" id="KW-0808">Transferase</keyword>
<dbReference type="PROSITE" id="PS01348">
    <property type="entry name" value="MRAY_2"/>
    <property type="match status" value="1"/>
</dbReference>
<keyword evidence="12" id="KW-1003">Cell membrane</keyword>
<keyword evidence="3 12" id="KW-0132">Cell division</keyword>
<evidence type="ECO:0000256" key="5">
    <source>
        <dbReference type="ARBA" id="ARBA00022692"/>
    </source>
</evidence>
<feature type="transmembrane region" description="Helical" evidence="12">
    <location>
        <begin position="20"/>
        <end position="43"/>
    </location>
</feature>
<evidence type="ECO:0000256" key="14">
    <source>
        <dbReference type="PIRSR" id="PIRSR600715-1"/>
    </source>
</evidence>
<comment type="pathway">
    <text evidence="12">Cell wall biogenesis; peptidoglycan biosynthesis.</text>
</comment>
<keyword evidence="10 12" id="KW-0131">Cell cycle</keyword>
<evidence type="ECO:0000313" key="16">
    <source>
        <dbReference type="Proteomes" id="UP001163441"/>
    </source>
</evidence>
<feature type="binding site" evidence="14">
    <location>
        <position position="262"/>
    </location>
    <ligand>
        <name>Mg(2+)</name>
        <dbReference type="ChEBI" id="CHEBI:18420"/>
    </ligand>
</feature>
<dbReference type="GO" id="GO:0005886">
    <property type="term" value="C:plasma membrane"/>
    <property type="evidence" value="ECO:0007669"/>
    <property type="project" value="UniProtKB-SubCell"/>
</dbReference>
<evidence type="ECO:0000256" key="6">
    <source>
        <dbReference type="ARBA" id="ARBA00022960"/>
    </source>
</evidence>
<proteinExistence type="inferred from homology"/>
<dbReference type="Pfam" id="PF00953">
    <property type="entry name" value="Glycos_transf_4"/>
    <property type="match status" value="1"/>
</dbReference>
<accession>A0A4D6XMV6</accession>
<dbReference type="PROSITE" id="PS01347">
    <property type="entry name" value="MRAY_1"/>
    <property type="match status" value="1"/>
</dbReference>
<comment type="function">
    <text evidence="12">Catalyzes the initial step of the lipid cycle reactions in the biosynthesis of the cell wall peptidoglycan: transfers peptidoglycan precursor phospho-MurNAc-pentapeptide from UDP-MurNAc-pentapeptide onto the lipid carrier undecaprenyl phosphate, yielding undecaprenyl-pyrophosphoryl-MurNAc-pentapeptide, known as lipid I.</text>
</comment>
<keyword evidence="5 12" id="KW-0812">Transmembrane</keyword>
<protein>
    <recommendedName>
        <fullName evidence="12 13">Phospho-N-acetylmuramoyl-pentapeptide-transferase</fullName>
        <ecNumber evidence="12 13">2.7.8.13</ecNumber>
    </recommendedName>
    <alternativeName>
        <fullName evidence="12">UDP-MurNAc-pentapeptide phosphotransferase</fullName>
    </alternativeName>
</protein>
<dbReference type="NCBIfam" id="TIGR00445">
    <property type="entry name" value="mraY"/>
    <property type="match status" value="1"/>
</dbReference>
<evidence type="ECO:0000313" key="15">
    <source>
        <dbReference type="EMBL" id="WAI17983.1"/>
    </source>
</evidence>
<dbReference type="InterPro" id="IPR000715">
    <property type="entry name" value="Glycosyl_transferase_4"/>
</dbReference>
<organism evidence="15 16">
    <name type="scientific">Buchnera aphidicola</name>
    <name type="common">Aphis craccivora</name>
    <dbReference type="NCBI Taxonomy" id="466616"/>
    <lineage>
        <taxon>Bacteria</taxon>
        <taxon>Pseudomonadati</taxon>
        <taxon>Pseudomonadota</taxon>
        <taxon>Gammaproteobacteria</taxon>
        <taxon>Enterobacterales</taxon>
        <taxon>Erwiniaceae</taxon>
        <taxon>Buchnera</taxon>
    </lineage>
</organism>
<dbReference type="GO" id="GO:0071555">
    <property type="term" value="P:cell wall organization"/>
    <property type="evidence" value="ECO:0007669"/>
    <property type="project" value="UniProtKB-KW"/>
</dbReference>
<dbReference type="InterPro" id="IPR003524">
    <property type="entry name" value="PNAcMuramoyl-5peptid_Trfase"/>
</dbReference>
<feature type="transmembrane region" description="Helical" evidence="12">
    <location>
        <begin position="335"/>
        <end position="354"/>
    </location>
</feature>
<comment type="catalytic activity">
    <reaction evidence="12">
        <text>UDP-N-acetyl-alpha-D-muramoyl-L-alanyl-gamma-D-glutamyl-meso-2,6-diaminopimeloyl-D-alanyl-D-alanine + di-trans,octa-cis-undecaprenyl phosphate = di-trans,octa-cis-undecaprenyl diphospho-N-acetyl-alpha-D-muramoyl-L-alanyl-D-glutamyl-meso-2,6-diaminopimeloyl-D-alanyl-D-alanine + UMP</text>
        <dbReference type="Rhea" id="RHEA:28386"/>
        <dbReference type="ChEBI" id="CHEBI:57865"/>
        <dbReference type="ChEBI" id="CHEBI:60392"/>
        <dbReference type="ChEBI" id="CHEBI:61386"/>
        <dbReference type="ChEBI" id="CHEBI:61387"/>
        <dbReference type="EC" id="2.7.8.13"/>
    </reaction>
</comment>
<dbReference type="AlphaFoldDB" id="A0A4D6XMV6"/>
<evidence type="ECO:0000256" key="1">
    <source>
        <dbReference type="ARBA" id="ARBA00004141"/>
    </source>
</evidence>